<organism evidence="1 2">
    <name type="scientific">Cucumis sativus</name>
    <name type="common">Cucumber</name>
    <dbReference type="NCBI Taxonomy" id="3659"/>
    <lineage>
        <taxon>Eukaryota</taxon>
        <taxon>Viridiplantae</taxon>
        <taxon>Streptophyta</taxon>
        <taxon>Embryophyta</taxon>
        <taxon>Tracheophyta</taxon>
        <taxon>Spermatophyta</taxon>
        <taxon>Magnoliopsida</taxon>
        <taxon>eudicotyledons</taxon>
        <taxon>Gunneridae</taxon>
        <taxon>Pentapetalae</taxon>
        <taxon>rosids</taxon>
        <taxon>fabids</taxon>
        <taxon>Cucurbitales</taxon>
        <taxon>Cucurbitaceae</taxon>
        <taxon>Benincaseae</taxon>
        <taxon>Cucumis</taxon>
    </lineage>
</organism>
<dbReference type="Gramene" id="KGN59475">
    <property type="protein sequence ID" value="KGN59475"/>
    <property type="gene ID" value="Csa_3G822270"/>
</dbReference>
<protein>
    <submittedName>
        <fullName evidence="1">Uncharacterized protein</fullName>
    </submittedName>
</protein>
<reference evidence="1 2" key="2">
    <citation type="journal article" date="2009" name="PLoS ONE">
        <title>An integrated genetic and cytogenetic map of the cucumber genome.</title>
        <authorList>
            <person name="Ren Y."/>
            <person name="Zhang Z."/>
            <person name="Liu J."/>
            <person name="Staub J.E."/>
            <person name="Han Y."/>
            <person name="Cheng Z."/>
            <person name="Li X."/>
            <person name="Lu J."/>
            <person name="Miao H."/>
            <person name="Kang H."/>
            <person name="Xie B."/>
            <person name="Gu X."/>
            <person name="Wang X."/>
            <person name="Du Y."/>
            <person name="Jin W."/>
            <person name="Huang S."/>
        </authorList>
    </citation>
    <scope>NUCLEOTIDE SEQUENCE [LARGE SCALE GENOMIC DNA]</scope>
    <source>
        <strain evidence="2">cv. 9930</strain>
    </source>
</reference>
<dbReference type="Proteomes" id="UP000029981">
    <property type="component" value="Chromosome 3"/>
</dbReference>
<reference evidence="1 2" key="1">
    <citation type="journal article" date="2009" name="Nat. Genet.">
        <title>The genome of the cucumber, Cucumis sativus L.</title>
        <authorList>
            <person name="Huang S."/>
            <person name="Li R."/>
            <person name="Zhang Z."/>
            <person name="Li L."/>
            <person name="Gu X."/>
            <person name="Fan W."/>
            <person name="Lucas W.J."/>
            <person name="Wang X."/>
            <person name="Xie B."/>
            <person name="Ni P."/>
            <person name="Ren Y."/>
            <person name="Zhu H."/>
            <person name="Li J."/>
            <person name="Lin K."/>
            <person name="Jin W."/>
            <person name="Fei Z."/>
            <person name="Li G."/>
            <person name="Staub J."/>
            <person name="Kilian A."/>
            <person name="van der Vossen E.A."/>
            <person name="Wu Y."/>
            <person name="Guo J."/>
            <person name="He J."/>
            <person name="Jia Z."/>
            <person name="Ren Y."/>
            <person name="Tian G."/>
            <person name="Lu Y."/>
            <person name="Ruan J."/>
            <person name="Qian W."/>
            <person name="Wang M."/>
            <person name="Huang Q."/>
            <person name="Li B."/>
            <person name="Xuan Z."/>
            <person name="Cao J."/>
            <person name="Asan"/>
            <person name="Wu Z."/>
            <person name="Zhang J."/>
            <person name="Cai Q."/>
            <person name="Bai Y."/>
            <person name="Zhao B."/>
            <person name="Han Y."/>
            <person name="Li Y."/>
            <person name="Li X."/>
            <person name="Wang S."/>
            <person name="Shi Q."/>
            <person name="Liu S."/>
            <person name="Cho W.K."/>
            <person name="Kim J.Y."/>
            <person name="Xu Y."/>
            <person name="Heller-Uszynska K."/>
            <person name="Miao H."/>
            <person name="Cheng Z."/>
            <person name="Zhang S."/>
            <person name="Wu J."/>
            <person name="Yang Y."/>
            <person name="Kang H."/>
            <person name="Li M."/>
            <person name="Liang H."/>
            <person name="Ren X."/>
            <person name="Shi Z."/>
            <person name="Wen M."/>
            <person name="Jian M."/>
            <person name="Yang H."/>
            <person name="Zhang G."/>
            <person name="Yang Z."/>
            <person name="Chen R."/>
            <person name="Liu S."/>
            <person name="Li J."/>
            <person name="Ma L."/>
            <person name="Liu H."/>
            <person name="Zhou Y."/>
            <person name="Zhao J."/>
            <person name="Fang X."/>
            <person name="Li G."/>
            <person name="Fang L."/>
            <person name="Li Y."/>
            <person name="Liu D."/>
            <person name="Zheng H."/>
            <person name="Zhang Y."/>
            <person name="Qin N."/>
            <person name="Li Z."/>
            <person name="Yang G."/>
            <person name="Yang S."/>
            <person name="Bolund L."/>
            <person name="Kristiansen K."/>
            <person name="Zheng H."/>
            <person name="Li S."/>
            <person name="Zhang X."/>
            <person name="Yang H."/>
            <person name="Wang J."/>
            <person name="Sun R."/>
            <person name="Zhang B."/>
            <person name="Jiang S."/>
            <person name="Wang J."/>
            <person name="Du Y."/>
            <person name="Li S."/>
        </authorList>
    </citation>
    <scope>NUCLEOTIDE SEQUENCE [LARGE SCALE GENOMIC DNA]</scope>
    <source>
        <strain evidence="2">cv. 9930</strain>
    </source>
</reference>
<reference evidence="1 2" key="3">
    <citation type="journal article" date="2010" name="BMC Genomics">
        <title>Transcriptome sequencing and comparative analysis of cucumber flowers with different sex types.</title>
        <authorList>
            <person name="Guo S."/>
            <person name="Zheng Y."/>
            <person name="Joung J.G."/>
            <person name="Liu S."/>
            <person name="Zhang Z."/>
            <person name="Crasta O.R."/>
            <person name="Sobral B.W."/>
            <person name="Xu Y."/>
            <person name="Huang S."/>
            <person name="Fei Z."/>
        </authorList>
    </citation>
    <scope>NUCLEOTIDE SEQUENCE [LARGE SCALE GENOMIC DNA]</scope>
    <source>
        <strain evidence="2">cv. 9930</strain>
    </source>
</reference>
<evidence type="ECO:0000313" key="2">
    <source>
        <dbReference type="Proteomes" id="UP000029981"/>
    </source>
</evidence>
<dbReference type="EMBL" id="CM002924">
    <property type="protein sequence ID" value="KGN59475.1"/>
    <property type="molecule type" value="Genomic_DNA"/>
</dbReference>
<dbReference type="AlphaFoldDB" id="A0A0A0LBT9"/>
<name>A0A0A0LBT9_CUCSA</name>
<evidence type="ECO:0000313" key="1">
    <source>
        <dbReference type="EMBL" id="KGN59475.1"/>
    </source>
</evidence>
<sequence>MKYTFGCLSPATIQSPAVTFRYPRSASATSSSLISINKLHSHFFQLAPSLLFVAPPVSSSLSLSLISLAFLSFLLGEPLSVFHFLKYCRVDLVGFLFSWKTCVPRSDVF</sequence>
<keyword evidence="2" id="KW-1185">Reference proteome</keyword>
<gene>
    <name evidence="1" type="ORF">Csa_3G822270</name>
</gene>
<accession>A0A0A0LBT9</accession>
<proteinExistence type="predicted"/>
<reference evidence="1 2" key="4">
    <citation type="journal article" date="2011" name="BMC Genomics">
        <title>RNA-Seq improves annotation of protein-coding genes in the cucumber genome.</title>
        <authorList>
            <person name="Li Z."/>
            <person name="Zhang Z."/>
            <person name="Yan P."/>
            <person name="Huang S."/>
            <person name="Fei Z."/>
            <person name="Lin K."/>
        </authorList>
    </citation>
    <scope>NUCLEOTIDE SEQUENCE [LARGE SCALE GENOMIC DNA]</scope>
    <source>
        <strain evidence="2">cv. 9930</strain>
    </source>
</reference>